<evidence type="ECO:0000313" key="6">
    <source>
        <dbReference type="Proteomes" id="UP001620645"/>
    </source>
</evidence>
<accession>A0ABD2IWY4</accession>
<organism evidence="5 6">
    <name type="scientific">Heterodera schachtii</name>
    <name type="common">Sugarbeet cyst nematode worm</name>
    <name type="synonym">Tylenchus schachtii</name>
    <dbReference type="NCBI Taxonomy" id="97005"/>
    <lineage>
        <taxon>Eukaryota</taxon>
        <taxon>Metazoa</taxon>
        <taxon>Ecdysozoa</taxon>
        <taxon>Nematoda</taxon>
        <taxon>Chromadorea</taxon>
        <taxon>Rhabditida</taxon>
        <taxon>Tylenchina</taxon>
        <taxon>Tylenchomorpha</taxon>
        <taxon>Tylenchoidea</taxon>
        <taxon>Heteroderidae</taxon>
        <taxon>Heteroderinae</taxon>
        <taxon>Heterodera</taxon>
    </lineage>
</organism>
<dbReference type="PANTHER" id="PTHR45093:SF2">
    <property type="entry name" value="LISH DOMAIN-CONTAINING PROTEIN"/>
    <property type="match status" value="1"/>
</dbReference>
<feature type="coiled-coil region" evidence="3">
    <location>
        <begin position="89"/>
        <end position="119"/>
    </location>
</feature>
<protein>
    <recommendedName>
        <fullName evidence="7">Integrase zinc-binding domain-containing protein</fullName>
    </recommendedName>
</protein>
<name>A0ABD2IWY4_HETSC</name>
<comment type="subcellular location">
    <subcellularLocation>
        <location evidence="1">Nucleus</location>
    </subcellularLocation>
</comment>
<dbReference type="Proteomes" id="UP001620645">
    <property type="component" value="Unassembled WGS sequence"/>
</dbReference>
<gene>
    <name evidence="5" type="ORF">niasHS_010499</name>
</gene>
<keyword evidence="6" id="KW-1185">Reference proteome</keyword>
<evidence type="ECO:0000313" key="5">
    <source>
        <dbReference type="EMBL" id="KAL3082697.1"/>
    </source>
</evidence>
<dbReference type="GO" id="GO:0005634">
    <property type="term" value="C:nucleus"/>
    <property type="evidence" value="ECO:0007669"/>
    <property type="project" value="UniProtKB-SubCell"/>
</dbReference>
<evidence type="ECO:0000256" key="4">
    <source>
        <dbReference type="SAM" id="MobiDB-lite"/>
    </source>
</evidence>
<evidence type="ECO:0000256" key="1">
    <source>
        <dbReference type="ARBA" id="ARBA00004123"/>
    </source>
</evidence>
<comment type="caution">
    <text evidence="5">The sequence shown here is derived from an EMBL/GenBank/DDBJ whole genome shotgun (WGS) entry which is preliminary data.</text>
</comment>
<dbReference type="AlphaFoldDB" id="A0ABD2IWY4"/>
<dbReference type="PANTHER" id="PTHR45093">
    <property type="entry name" value="TRANSCRIPTION ACTIVATOR MSS11"/>
    <property type="match status" value="1"/>
</dbReference>
<reference evidence="5 6" key="1">
    <citation type="submission" date="2024-10" db="EMBL/GenBank/DDBJ databases">
        <authorList>
            <person name="Kim D."/>
        </authorList>
    </citation>
    <scope>NUCLEOTIDE SEQUENCE [LARGE SCALE GENOMIC DNA]</scope>
    <source>
        <strain evidence="5">Taebaek</strain>
    </source>
</reference>
<proteinExistence type="predicted"/>
<evidence type="ECO:0000256" key="2">
    <source>
        <dbReference type="ARBA" id="ARBA00023242"/>
    </source>
</evidence>
<keyword evidence="2" id="KW-0539">Nucleus</keyword>
<evidence type="ECO:0008006" key="7">
    <source>
        <dbReference type="Google" id="ProtNLM"/>
    </source>
</evidence>
<evidence type="ECO:0000256" key="3">
    <source>
        <dbReference type="SAM" id="Coils"/>
    </source>
</evidence>
<sequence length="475" mass="53796">MDIIPFYYENGQLEALSSAHQWLKQSEMAGPTCSIWSTGLNEAIARERFARDASLTVPRNNSGHAQLALEMAVPPGGILVPHHLWQQQRQRHQMQQQQLQQQRQQQQQQQKQQQQKQQIRQSVKNNIVTKINRRRKAAIIARCAGGGTEADVILMTALSTANANGGSTIGPPQPQAQPTIGAVPSGNSTNQFPKPTKQRTPTTAKKTIAAVKEPSPNPRGATTDISESDEESDVEVFEVDEKEFGNDDLFEKLNRLEERKHHDDDPKVAQWRQNFEKAITERYRNKCRRRNMLCRRMLEFNLQRLKATENIELNQLLLTDLRIREKYAVTIEKGSEQIMLTHRESGRVFVCLEDMFDVLSKFHTDHGHGGSRKAMYVEARKRFANVSKEIVREFLKGCDHCAVGREGNGWGGRRVKGTGRGAAAVRTTARGGGAAPSRTTEIVGGLALRQYMEQIEEQQQNQLQQNRTQQHQRNI</sequence>
<dbReference type="EMBL" id="JBICCN010000254">
    <property type="protein sequence ID" value="KAL3082697.1"/>
    <property type="molecule type" value="Genomic_DNA"/>
</dbReference>
<keyword evidence="3" id="KW-0175">Coiled coil</keyword>
<feature type="region of interest" description="Disordered" evidence="4">
    <location>
        <begin position="210"/>
        <end position="233"/>
    </location>
</feature>